<evidence type="ECO:0000259" key="2">
    <source>
        <dbReference type="Pfam" id="PF04151"/>
    </source>
</evidence>
<evidence type="ECO:0000313" key="4">
    <source>
        <dbReference type="Proteomes" id="UP000593765"/>
    </source>
</evidence>
<feature type="compositionally biased region" description="Polar residues" evidence="1">
    <location>
        <begin position="1"/>
        <end position="15"/>
    </location>
</feature>
<dbReference type="KEGG" id="hbs:IPV69_24465"/>
<dbReference type="Gene3D" id="2.60.120.380">
    <property type="match status" value="2"/>
</dbReference>
<name>A0A7M2WV76_9BACT</name>
<feature type="domain" description="Peptidase C-terminal archaeal/bacterial" evidence="2">
    <location>
        <begin position="179"/>
        <end position="251"/>
    </location>
</feature>
<feature type="region of interest" description="Disordered" evidence="1">
    <location>
        <begin position="1"/>
        <end position="23"/>
    </location>
</feature>
<dbReference type="Proteomes" id="UP000593765">
    <property type="component" value="Chromosome"/>
</dbReference>
<organism evidence="3 4">
    <name type="scientific">Humisphaera borealis</name>
    <dbReference type="NCBI Taxonomy" id="2807512"/>
    <lineage>
        <taxon>Bacteria</taxon>
        <taxon>Pseudomonadati</taxon>
        <taxon>Planctomycetota</taxon>
        <taxon>Phycisphaerae</taxon>
        <taxon>Tepidisphaerales</taxon>
        <taxon>Tepidisphaeraceae</taxon>
        <taxon>Humisphaera</taxon>
    </lineage>
</organism>
<feature type="domain" description="Peptidase C-terminal archaeal/bacterial" evidence="2">
    <location>
        <begin position="61"/>
        <end position="133"/>
    </location>
</feature>
<protein>
    <submittedName>
        <fullName evidence="3">Pre-peptidase C-terminal domain-containing protein</fullName>
    </submittedName>
</protein>
<dbReference type="AlphaFoldDB" id="A0A7M2WV76"/>
<evidence type="ECO:0000313" key="3">
    <source>
        <dbReference type="EMBL" id="QOV89323.1"/>
    </source>
</evidence>
<dbReference type="SUPFAM" id="SSF89260">
    <property type="entry name" value="Collagen-binding domain"/>
    <property type="match status" value="2"/>
</dbReference>
<dbReference type="Pfam" id="PF04151">
    <property type="entry name" value="PPC"/>
    <property type="match status" value="2"/>
</dbReference>
<dbReference type="RefSeq" id="WP_206292355.1">
    <property type="nucleotide sequence ID" value="NZ_CP063458.1"/>
</dbReference>
<keyword evidence="4" id="KW-1185">Reference proteome</keyword>
<evidence type="ECO:0000256" key="1">
    <source>
        <dbReference type="SAM" id="MobiDB-lite"/>
    </source>
</evidence>
<gene>
    <name evidence="3" type="ORF">IPV69_24465</name>
</gene>
<proteinExistence type="predicted"/>
<dbReference type="EMBL" id="CP063458">
    <property type="protein sequence ID" value="QOV89323.1"/>
    <property type="molecule type" value="Genomic_DNA"/>
</dbReference>
<reference evidence="3 4" key="1">
    <citation type="submission" date="2020-10" db="EMBL/GenBank/DDBJ databases">
        <title>Wide distribution of Phycisphaera-like planctomycetes from WD2101 soil group in peatlands and genome analysis of the first cultivated representative.</title>
        <authorList>
            <person name="Dedysh S.N."/>
            <person name="Beletsky A.V."/>
            <person name="Ivanova A."/>
            <person name="Kulichevskaya I.S."/>
            <person name="Suzina N.E."/>
            <person name="Philippov D.A."/>
            <person name="Rakitin A.L."/>
            <person name="Mardanov A.V."/>
            <person name="Ravin N.V."/>
        </authorList>
    </citation>
    <scope>NUCLEOTIDE SEQUENCE [LARGE SCALE GENOMIC DNA]</scope>
    <source>
        <strain evidence="3 4">M1803</strain>
    </source>
</reference>
<accession>A0A7M2WV76</accession>
<dbReference type="InterPro" id="IPR007280">
    <property type="entry name" value="Peptidase_C_arc/bac"/>
</dbReference>
<sequence length="266" mass="28596">MSLFSFRNNNRSTRTPARATASMEGLENRRLFNGTLPAATDLGTLYGQVQKSDSVGAADVYDYFKVNMAYTGKLTARLTNLTGNADLRIIKDVNNNGLIDAGDVKGTSANAGTTNEQLILAPIGPGKFFVEVKRVSGTPAYKLTVKTDYAGQTFAGAHNLGTFLGTKTRSDRVDSEDPVDFYKIVLTSTKTVSATMTGTGDANLELSKDMDNDGVYDDGQDFIHRSNQPGTSTENLGSFSLSAGTYFIRVFRGAADSQFTVNIKVS</sequence>